<comment type="caution">
    <text evidence="1">The sequence shown here is derived from an EMBL/GenBank/DDBJ whole genome shotgun (WGS) entry which is preliminary data.</text>
</comment>
<keyword evidence="2" id="KW-1185">Reference proteome</keyword>
<dbReference type="Proteomes" id="UP001596461">
    <property type="component" value="Unassembled WGS sequence"/>
</dbReference>
<evidence type="ECO:0000313" key="1">
    <source>
        <dbReference type="EMBL" id="MFC7068809.1"/>
    </source>
</evidence>
<proteinExistence type="predicted"/>
<name>A0ABD5WA55_9EURY</name>
<protein>
    <submittedName>
        <fullName evidence="1">DUF354 domain-containing protein</fullName>
    </submittedName>
</protein>
<dbReference type="InterPro" id="IPR007152">
    <property type="entry name" value="DUF354"/>
</dbReference>
<dbReference type="Pfam" id="PF04007">
    <property type="entry name" value="DUF354"/>
    <property type="match status" value="1"/>
</dbReference>
<dbReference type="GeneID" id="81126994"/>
<dbReference type="SUPFAM" id="SSF53756">
    <property type="entry name" value="UDP-Glycosyltransferase/glycogen phosphorylase"/>
    <property type="match status" value="1"/>
</dbReference>
<reference evidence="1 2" key="1">
    <citation type="journal article" date="2019" name="Int. J. Syst. Evol. Microbiol.">
        <title>The Global Catalogue of Microorganisms (GCM) 10K type strain sequencing project: providing services to taxonomists for standard genome sequencing and annotation.</title>
        <authorList>
            <consortium name="The Broad Institute Genomics Platform"/>
            <consortium name="The Broad Institute Genome Sequencing Center for Infectious Disease"/>
            <person name="Wu L."/>
            <person name="Ma J."/>
        </authorList>
    </citation>
    <scope>NUCLEOTIDE SEQUENCE [LARGE SCALE GENOMIC DNA]</scope>
    <source>
        <strain evidence="1 2">DT31</strain>
    </source>
</reference>
<dbReference type="AlphaFoldDB" id="A0ABD5WA55"/>
<sequence length="342" mass="37172">MRVLVDVSHPAHVHLFRNAIAALSGRGHEVRVVSREKDVTTDLLDAYGIDHTPLSTKSRGVAGAVREWGGRGARLLRLAADFDPDVTLSRLNPTAAYVSRIVGAPNVVFHDTEQAGLLDRVTTPFASVVCTPAEFGRDVGDNHLRYQGYHELAYLHPARFEPNPTRLRDAGVDPAAPFSVVRLVEWSAHHDDGAAGFSPDAVRELVDRLGDHGAVYLTSESPLPEDLREHAAPVAPDAMHDLLAYADLYVGDSGTMATEAALVATPSVRLDPYDADMGNFETFAEYGLVESVPDERAALDRAVDLAADPDAGERWRRGRRRLLGEKVDVTAFMVELTEEVGA</sequence>
<gene>
    <name evidence="1" type="ORF">ACFQL9_04070</name>
</gene>
<organism evidence="1 2">
    <name type="scientific">Halobaculum lipolyticum</name>
    <dbReference type="NCBI Taxonomy" id="3032001"/>
    <lineage>
        <taxon>Archaea</taxon>
        <taxon>Methanobacteriati</taxon>
        <taxon>Methanobacteriota</taxon>
        <taxon>Stenosarchaea group</taxon>
        <taxon>Halobacteria</taxon>
        <taxon>Halobacteriales</taxon>
        <taxon>Haloferacaceae</taxon>
        <taxon>Halobaculum</taxon>
    </lineage>
</organism>
<evidence type="ECO:0000313" key="2">
    <source>
        <dbReference type="Proteomes" id="UP001596461"/>
    </source>
</evidence>
<dbReference type="PANTHER" id="PTHR39662">
    <property type="entry name" value="DUF354 DOMAIN-CONTAINING PROTEIN-RELATED"/>
    <property type="match status" value="1"/>
</dbReference>
<dbReference type="PIRSF" id="PIRSF005357">
    <property type="entry name" value="UCP005357"/>
    <property type="match status" value="1"/>
</dbReference>
<dbReference type="PANTHER" id="PTHR39662:SF1">
    <property type="entry name" value="DUF354 DOMAIN-CONTAINING PROTEIN"/>
    <property type="match status" value="1"/>
</dbReference>
<dbReference type="RefSeq" id="WP_284033374.1">
    <property type="nucleotide sequence ID" value="NZ_CP126155.1"/>
</dbReference>
<dbReference type="EMBL" id="JBHTAH010000002">
    <property type="protein sequence ID" value="MFC7068809.1"/>
    <property type="molecule type" value="Genomic_DNA"/>
</dbReference>
<accession>A0ABD5WA55</accession>